<evidence type="ECO:0000256" key="6">
    <source>
        <dbReference type="ARBA" id="ARBA00023277"/>
    </source>
</evidence>
<dbReference type="InterPro" id="IPR036291">
    <property type="entry name" value="NAD(P)-bd_dom_sf"/>
</dbReference>
<gene>
    <name evidence="9" type="ORF">DILT_LOCUS12683</name>
</gene>
<evidence type="ECO:0000256" key="1">
    <source>
        <dbReference type="ARBA" id="ARBA00004937"/>
    </source>
</evidence>
<dbReference type="Gene3D" id="3.40.50.720">
    <property type="entry name" value="NAD(P)-binding Rossmann-like Domain"/>
    <property type="match status" value="1"/>
</dbReference>
<evidence type="ECO:0000313" key="9">
    <source>
        <dbReference type="EMBL" id="VDN16852.1"/>
    </source>
</evidence>
<dbReference type="Pfam" id="PF00479">
    <property type="entry name" value="G6PD_N"/>
    <property type="match status" value="1"/>
</dbReference>
<dbReference type="GO" id="GO:0050661">
    <property type="term" value="F:NADP binding"/>
    <property type="evidence" value="ECO:0007669"/>
    <property type="project" value="InterPro"/>
</dbReference>
<dbReference type="OrthoDB" id="60984at2759"/>
<evidence type="ECO:0000256" key="4">
    <source>
        <dbReference type="ARBA" id="ARBA00022857"/>
    </source>
</evidence>
<dbReference type="InterPro" id="IPR022674">
    <property type="entry name" value="G6P_DH_NAD-bd"/>
</dbReference>
<dbReference type="GO" id="GO:0005829">
    <property type="term" value="C:cytosol"/>
    <property type="evidence" value="ECO:0007669"/>
    <property type="project" value="TreeGrafter"/>
</dbReference>
<comment type="pathway">
    <text evidence="1">Carbohydrate degradation; pentose phosphate pathway; D-ribulose 5-phosphate from D-glucose 6-phosphate (oxidative stage): step 1/3.</text>
</comment>
<keyword evidence="10" id="KW-1185">Reference proteome</keyword>
<evidence type="ECO:0000256" key="3">
    <source>
        <dbReference type="ARBA" id="ARBA00022526"/>
    </source>
</evidence>
<dbReference type="GO" id="GO:0009051">
    <property type="term" value="P:pentose-phosphate shunt, oxidative branch"/>
    <property type="evidence" value="ECO:0007669"/>
    <property type="project" value="TreeGrafter"/>
</dbReference>
<dbReference type="EC" id="1.1.1.49" evidence="2"/>
<comment type="catalytic activity">
    <reaction evidence="7">
        <text>D-glucose 6-phosphate + NADP(+) = 6-phospho-D-glucono-1,5-lactone + NADPH + H(+)</text>
        <dbReference type="Rhea" id="RHEA:15841"/>
        <dbReference type="ChEBI" id="CHEBI:15378"/>
        <dbReference type="ChEBI" id="CHEBI:57783"/>
        <dbReference type="ChEBI" id="CHEBI:57955"/>
        <dbReference type="ChEBI" id="CHEBI:58349"/>
        <dbReference type="ChEBI" id="CHEBI:61548"/>
        <dbReference type="EC" id="1.1.1.49"/>
    </reaction>
    <physiologicalReaction direction="left-to-right" evidence="7">
        <dbReference type="Rhea" id="RHEA:15842"/>
    </physiologicalReaction>
</comment>
<sequence>MGNKIRKNGGPNESKSITTDECFGNNAMATPSSQGLDLIKATFHGDEAHSHIFVVLGASGDLARKKIYPTLWWLFRDGLLPHKTFIIGYARSDITIENIRSKSEPYMKASYWLLFVSCVVLLNRQPLLLDHLKQFPPPTSNIQDCVMFNAAY</sequence>
<accession>A0A3P7P9U2</accession>
<evidence type="ECO:0000313" key="10">
    <source>
        <dbReference type="Proteomes" id="UP000281553"/>
    </source>
</evidence>
<protein>
    <recommendedName>
        <fullName evidence="2">glucose-6-phosphate dehydrogenase (NADP(+))</fullName>
        <ecNumber evidence="2">1.1.1.49</ecNumber>
    </recommendedName>
</protein>
<evidence type="ECO:0000259" key="8">
    <source>
        <dbReference type="Pfam" id="PF00479"/>
    </source>
</evidence>
<dbReference type="InterPro" id="IPR001282">
    <property type="entry name" value="G6P_DH"/>
</dbReference>
<evidence type="ECO:0000256" key="2">
    <source>
        <dbReference type="ARBA" id="ARBA00013019"/>
    </source>
</evidence>
<name>A0A3P7P9U2_DIBLA</name>
<dbReference type="GO" id="GO:0006006">
    <property type="term" value="P:glucose metabolic process"/>
    <property type="evidence" value="ECO:0007669"/>
    <property type="project" value="UniProtKB-KW"/>
</dbReference>
<dbReference type="SUPFAM" id="SSF51735">
    <property type="entry name" value="NAD(P)-binding Rossmann-fold domains"/>
    <property type="match status" value="1"/>
</dbReference>
<proteinExistence type="predicted"/>
<dbReference type="AlphaFoldDB" id="A0A3P7P9U2"/>
<dbReference type="EMBL" id="UYRU01067347">
    <property type="protein sequence ID" value="VDN16852.1"/>
    <property type="molecule type" value="Genomic_DNA"/>
</dbReference>
<keyword evidence="3" id="KW-0313">Glucose metabolism</keyword>
<keyword evidence="4" id="KW-0521">NADP</keyword>
<keyword evidence="6" id="KW-0119">Carbohydrate metabolism</keyword>
<organism evidence="9 10">
    <name type="scientific">Dibothriocephalus latus</name>
    <name type="common">Fish tapeworm</name>
    <name type="synonym">Diphyllobothrium latum</name>
    <dbReference type="NCBI Taxonomy" id="60516"/>
    <lineage>
        <taxon>Eukaryota</taxon>
        <taxon>Metazoa</taxon>
        <taxon>Spiralia</taxon>
        <taxon>Lophotrochozoa</taxon>
        <taxon>Platyhelminthes</taxon>
        <taxon>Cestoda</taxon>
        <taxon>Eucestoda</taxon>
        <taxon>Diphyllobothriidea</taxon>
        <taxon>Diphyllobothriidae</taxon>
        <taxon>Dibothriocephalus</taxon>
    </lineage>
</organism>
<dbReference type="PANTHER" id="PTHR23429">
    <property type="entry name" value="GLUCOSE-6-PHOSPHATE 1-DEHYDROGENASE G6PD"/>
    <property type="match status" value="1"/>
</dbReference>
<evidence type="ECO:0000256" key="7">
    <source>
        <dbReference type="ARBA" id="ARBA00047696"/>
    </source>
</evidence>
<evidence type="ECO:0000256" key="5">
    <source>
        <dbReference type="ARBA" id="ARBA00023002"/>
    </source>
</evidence>
<reference evidence="9 10" key="1">
    <citation type="submission" date="2018-11" db="EMBL/GenBank/DDBJ databases">
        <authorList>
            <consortium name="Pathogen Informatics"/>
        </authorList>
    </citation>
    <scope>NUCLEOTIDE SEQUENCE [LARGE SCALE GENOMIC DNA]</scope>
</reference>
<keyword evidence="5" id="KW-0560">Oxidoreductase</keyword>
<dbReference type="GO" id="GO:0004345">
    <property type="term" value="F:glucose-6-phosphate dehydrogenase activity"/>
    <property type="evidence" value="ECO:0007669"/>
    <property type="project" value="UniProtKB-EC"/>
</dbReference>
<dbReference type="Proteomes" id="UP000281553">
    <property type="component" value="Unassembled WGS sequence"/>
</dbReference>
<feature type="domain" description="Glucose-6-phosphate dehydrogenase NAD-binding" evidence="8">
    <location>
        <begin position="54"/>
        <end position="108"/>
    </location>
</feature>
<dbReference type="PANTHER" id="PTHR23429:SF0">
    <property type="entry name" value="GLUCOSE-6-PHOSPHATE 1-DEHYDROGENASE"/>
    <property type="match status" value="1"/>
</dbReference>